<reference evidence="4 5" key="1">
    <citation type="journal article" date="2020" name="Nat. Food">
        <title>A phased Vanilla planifolia genome enables genetic improvement of flavour and production.</title>
        <authorList>
            <person name="Hasing T."/>
            <person name="Tang H."/>
            <person name="Brym M."/>
            <person name="Khazi F."/>
            <person name="Huang T."/>
            <person name="Chambers A.H."/>
        </authorList>
    </citation>
    <scope>NUCLEOTIDE SEQUENCE [LARGE SCALE GENOMIC DNA]</scope>
    <source>
        <tissue evidence="3">Leaf</tissue>
    </source>
</reference>
<evidence type="ECO:0000313" key="5">
    <source>
        <dbReference type="Proteomes" id="UP000639772"/>
    </source>
</evidence>
<dbReference type="Proteomes" id="UP000639772">
    <property type="component" value="Unassembled WGS sequence"/>
</dbReference>
<keyword evidence="4" id="KW-1185">Reference proteome</keyword>
<organism evidence="3 5">
    <name type="scientific">Vanilla planifolia</name>
    <name type="common">Vanilla</name>
    <dbReference type="NCBI Taxonomy" id="51239"/>
    <lineage>
        <taxon>Eukaryota</taxon>
        <taxon>Viridiplantae</taxon>
        <taxon>Streptophyta</taxon>
        <taxon>Embryophyta</taxon>
        <taxon>Tracheophyta</taxon>
        <taxon>Spermatophyta</taxon>
        <taxon>Magnoliopsida</taxon>
        <taxon>Liliopsida</taxon>
        <taxon>Asparagales</taxon>
        <taxon>Orchidaceae</taxon>
        <taxon>Vanilloideae</taxon>
        <taxon>Vanilleae</taxon>
        <taxon>Vanilla</taxon>
    </lineage>
</organism>
<dbReference type="EMBL" id="JADCNM010000601">
    <property type="protein sequence ID" value="KAG0446244.1"/>
    <property type="molecule type" value="Genomic_DNA"/>
</dbReference>
<feature type="region of interest" description="Disordered" evidence="1">
    <location>
        <begin position="1"/>
        <end position="26"/>
    </location>
</feature>
<protein>
    <submittedName>
        <fullName evidence="3">Uncharacterized protein</fullName>
    </submittedName>
</protein>
<evidence type="ECO:0000256" key="1">
    <source>
        <dbReference type="SAM" id="MobiDB-lite"/>
    </source>
</evidence>
<comment type="caution">
    <text evidence="3">The sequence shown here is derived from an EMBL/GenBank/DDBJ whole genome shotgun (WGS) entry which is preliminary data.</text>
</comment>
<dbReference type="AlphaFoldDB" id="A0A835U1R4"/>
<dbReference type="Proteomes" id="UP000636800">
    <property type="component" value="Unassembled WGS sequence"/>
</dbReference>
<evidence type="ECO:0000313" key="2">
    <source>
        <dbReference type="EMBL" id="KAG0446228.1"/>
    </source>
</evidence>
<dbReference type="EMBL" id="JADCNL010000600">
    <property type="protein sequence ID" value="KAG0446228.1"/>
    <property type="molecule type" value="Genomic_DNA"/>
</dbReference>
<accession>A0A835U1R4</accession>
<gene>
    <name evidence="2" type="ORF">HPP92_028937</name>
    <name evidence="3" type="ORF">HPP92_028947</name>
</gene>
<name>A0A835U1R4_VANPL</name>
<evidence type="ECO:0000313" key="3">
    <source>
        <dbReference type="EMBL" id="KAG0446244.1"/>
    </source>
</evidence>
<sequence length="148" mass="17213">MDGPELARLPKSTKEDPSPRPQDPAAGSFLKANLERWFEEGMENRLVTVLDKTTAHKEVLQKHMILEGPGGLTLAVTRRRFILLCSIREELQAKGTTKMQLRNVYLNDEEAISDVMKQYEEQQFGMKLSKEDVLQKHNKPWRRYRQMT</sequence>
<proteinExistence type="predicted"/>
<evidence type="ECO:0000313" key="4">
    <source>
        <dbReference type="Proteomes" id="UP000636800"/>
    </source>
</evidence>